<dbReference type="InterPro" id="IPR021283">
    <property type="entry name" value="Phage_Wedge1"/>
</dbReference>
<proteinExistence type="predicted"/>
<evidence type="ECO:0000313" key="2">
    <source>
        <dbReference type="Proteomes" id="UP000251082"/>
    </source>
</evidence>
<accession>A0A2X2ISW8</accession>
<evidence type="ECO:0000313" key="1">
    <source>
        <dbReference type="EMBL" id="SPZ77335.1"/>
    </source>
</evidence>
<name>A0A2X2ISW8_SHIDY</name>
<protein>
    <submittedName>
        <fullName evidence="1">Bacteriophage protein</fullName>
    </submittedName>
</protein>
<reference evidence="1 2" key="1">
    <citation type="submission" date="2018-06" db="EMBL/GenBank/DDBJ databases">
        <authorList>
            <consortium name="Pathogen Informatics"/>
            <person name="Doyle S."/>
        </authorList>
    </citation>
    <scope>NUCLEOTIDE SEQUENCE [LARGE SCALE GENOMIC DNA]</scope>
    <source>
        <strain evidence="1 2">NCTC4837</strain>
    </source>
</reference>
<dbReference type="OMA" id="MSYVFEF"/>
<sequence length="201" mass="22345">MQNVAATVLAQYAASPRLNALINSFNAALSPDSFISDFYGLIWNIDTAEKYGLDVWGKIVGVSRRLTVKDDFNYLGFSESRMDTPVMDDPRPFNQAPFYNGKSVTRTADLTDAIYRRLILMKAMSNITDCSVPDINRMLRFMFGKKRRAYVLNNGGLRMSYVFESALSSAELAIIQSSGALPSPPGVYVSVVLKESRNEGQ</sequence>
<dbReference type="Pfam" id="PF11041">
    <property type="entry name" value="Phage_Wedge1"/>
    <property type="match status" value="1"/>
</dbReference>
<gene>
    <name evidence="1" type="ORF">NCTC4837_02050</name>
</gene>
<organism evidence="1 2">
    <name type="scientific">Shigella dysenteriae</name>
    <dbReference type="NCBI Taxonomy" id="622"/>
    <lineage>
        <taxon>Bacteria</taxon>
        <taxon>Pseudomonadati</taxon>
        <taxon>Pseudomonadota</taxon>
        <taxon>Gammaproteobacteria</taxon>
        <taxon>Enterobacterales</taxon>
        <taxon>Enterobacteriaceae</taxon>
        <taxon>Shigella</taxon>
    </lineage>
</organism>
<dbReference type="Proteomes" id="UP000251082">
    <property type="component" value="Unassembled WGS sequence"/>
</dbReference>
<dbReference type="EMBL" id="UAUQ01000007">
    <property type="protein sequence ID" value="SPZ77335.1"/>
    <property type="molecule type" value="Genomic_DNA"/>
</dbReference>
<dbReference type="AlphaFoldDB" id="A0A2X2ISW8"/>
<dbReference type="RefSeq" id="WP_001181754.1">
    <property type="nucleotide sequence ID" value="NZ_CP026774.1"/>
</dbReference>